<dbReference type="AlphaFoldDB" id="A0A166MUD7"/>
<protein>
    <submittedName>
        <fullName evidence="2">Uncharacterized protein</fullName>
    </submittedName>
</protein>
<dbReference type="Proteomes" id="UP000077266">
    <property type="component" value="Unassembled WGS sequence"/>
</dbReference>
<reference evidence="2 3" key="1">
    <citation type="journal article" date="2016" name="Mol. Biol. Evol.">
        <title>Comparative Genomics of Early-Diverging Mushroom-Forming Fungi Provides Insights into the Origins of Lignocellulose Decay Capabilities.</title>
        <authorList>
            <person name="Nagy L.G."/>
            <person name="Riley R."/>
            <person name="Tritt A."/>
            <person name="Adam C."/>
            <person name="Daum C."/>
            <person name="Floudas D."/>
            <person name="Sun H."/>
            <person name="Yadav J.S."/>
            <person name="Pangilinan J."/>
            <person name="Larsson K.H."/>
            <person name="Matsuura K."/>
            <person name="Barry K."/>
            <person name="Labutti K."/>
            <person name="Kuo R."/>
            <person name="Ohm R.A."/>
            <person name="Bhattacharya S.S."/>
            <person name="Shirouzu T."/>
            <person name="Yoshinaga Y."/>
            <person name="Martin F.M."/>
            <person name="Grigoriev I.V."/>
            <person name="Hibbett D.S."/>
        </authorList>
    </citation>
    <scope>NUCLEOTIDE SEQUENCE [LARGE SCALE GENOMIC DNA]</scope>
    <source>
        <strain evidence="2 3">HHB12029</strain>
    </source>
</reference>
<feature type="compositionally biased region" description="Basic residues" evidence="1">
    <location>
        <begin position="119"/>
        <end position="134"/>
    </location>
</feature>
<organism evidence="2 3">
    <name type="scientific">Exidia glandulosa HHB12029</name>
    <dbReference type="NCBI Taxonomy" id="1314781"/>
    <lineage>
        <taxon>Eukaryota</taxon>
        <taxon>Fungi</taxon>
        <taxon>Dikarya</taxon>
        <taxon>Basidiomycota</taxon>
        <taxon>Agaricomycotina</taxon>
        <taxon>Agaricomycetes</taxon>
        <taxon>Auriculariales</taxon>
        <taxon>Exidiaceae</taxon>
        <taxon>Exidia</taxon>
    </lineage>
</organism>
<dbReference type="OrthoDB" id="10634793at2759"/>
<evidence type="ECO:0000256" key="1">
    <source>
        <dbReference type="SAM" id="MobiDB-lite"/>
    </source>
</evidence>
<dbReference type="EMBL" id="KV426912">
    <property type="protein sequence ID" value="KZV78410.1"/>
    <property type="molecule type" value="Genomic_DNA"/>
</dbReference>
<feature type="region of interest" description="Disordered" evidence="1">
    <location>
        <begin position="1"/>
        <end position="86"/>
    </location>
</feature>
<keyword evidence="3" id="KW-1185">Reference proteome</keyword>
<accession>A0A166MUD7</accession>
<sequence length="290" mass="32035">MAKAKKTAAERRAQAKRAAARGDAADAPTATAVGPNSSIPTPSAPPPPPPDLPAPVTASAALQRRPPRSAASPPPPPLRSTQTCPVDTAHPVAAPRARPRDLFALAPATAHSAHPWASVRRRRQRRGRPHRHERQQRALIQAEHERLLWDSYRREEMVLEDLRDACYAALGSLYQSGDIRAYGFATPVPVDIDRLFTPRDERDCFPEVLTAMVWGEAALSAVPPTLEQRQELALELEGCLLRLRPSVWDALVTTHSFLVCTDEHWQQQQLPDMQRCYLAGMHSWFSGDSG</sequence>
<evidence type="ECO:0000313" key="3">
    <source>
        <dbReference type="Proteomes" id="UP000077266"/>
    </source>
</evidence>
<feature type="compositionally biased region" description="Low complexity" evidence="1">
    <location>
        <begin position="54"/>
        <end position="71"/>
    </location>
</feature>
<evidence type="ECO:0000313" key="2">
    <source>
        <dbReference type="EMBL" id="KZV78410.1"/>
    </source>
</evidence>
<gene>
    <name evidence="2" type="ORF">EXIGLDRAFT_783872</name>
</gene>
<feature type="compositionally biased region" description="Pro residues" evidence="1">
    <location>
        <begin position="42"/>
        <end position="53"/>
    </location>
</feature>
<dbReference type="InParanoid" id="A0A166MUD7"/>
<name>A0A166MUD7_EXIGL</name>
<proteinExistence type="predicted"/>
<feature type="region of interest" description="Disordered" evidence="1">
    <location>
        <begin position="107"/>
        <end position="135"/>
    </location>
</feature>
<feature type="compositionally biased region" description="Low complexity" evidence="1">
    <location>
        <begin position="21"/>
        <end position="41"/>
    </location>
</feature>